<dbReference type="InterPro" id="IPR011009">
    <property type="entry name" value="Kinase-like_dom_sf"/>
</dbReference>
<dbReference type="PROSITE" id="PS50011">
    <property type="entry name" value="PROTEIN_KINASE_DOM"/>
    <property type="match status" value="1"/>
</dbReference>
<gene>
    <name evidence="2" type="ORF">GLOIN_2v1430633</name>
</gene>
<organism evidence="2 3">
    <name type="scientific">Rhizophagus irregularis (strain DAOM 181602 / DAOM 197198 / MUCL 43194)</name>
    <name type="common">Arbuscular mycorrhizal fungus</name>
    <name type="synonym">Glomus intraradices</name>
    <dbReference type="NCBI Taxonomy" id="747089"/>
    <lineage>
        <taxon>Eukaryota</taxon>
        <taxon>Fungi</taxon>
        <taxon>Fungi incertae sedis</taxon>
        <taxon>Mucoromycota</taxon>
        <taxon>Glomeromycotina</taxon>
        <taxon>Glomeromycetes</taxon>
        <taxon>Glomerales</taxon>
        <taxon>Glomeraceae</taxon>
        <taxon>Rhizophagus</taxon>
    </lineage>
</organism>
<proteinExistence type="predicted"/>
<dbReference type="GO" id="GO:0005524">
    <property type="term" value="F:ATP binding"/>
    <property type="evidence" value="ECO:0007669"/>
    <property type="project" value="InterPro"/>
</dbReference>
<dbReference type="Proteomes" id="UP000018888">
    <property type="component" value="Unassembled WGS sequence"/>
</dbReference>
<keyword evidence="3" id="KW-1185">Reference proteome</keyword>
<evidence type="ECO:0000313" key="3">
    <source>
        <dbReference type="Proteomes" id="UP000018888"/>
    </source>
</evidence>
<reference evidence="2 3" key="2">
    <citation type="journal article" date="2018" name="New Phytol.">
        <title>High intraspecific genome diversity in the model arbuscular mycorrhizal symbiont Rhizophagus irregularis.</title>
        <authorList>
            <person name="Chen E.C.H."/>
            <person name="Morin E."/>
            <person name="Beaudet D."/>
            <person name="Noel J."/>
            <person name="Yildirir G."/>
            <person name="Ndikumana S."/>
            <person name="Charron P."/>
            <person name="St-Onge C."/>
            <person name="Giorgi J."/>
            <person name="Kruger M."/>
            <person name="Marton T."/>
            <person name="Ropars J."/>
            <person name="Grigoriev I.V."/>
            <person name="Hainaut M."/>
            <person name="Henrissat B."/>
            <person name="Roux C."/>
            <person name="Martin F."/>
            <person name="Corradi N."/>
        </authorList>
    </citation>
    <scope>NUCLEOTIDE SEQUENCE [LARGE SCALE GENOMIC DNA]</scope>
    <source>
        <strain evidence="2 3">DAOM 197198</strain>
    </source>
</reference>
<evidence type="ECO:0000313" key="2">
    <source>
        <dbReference type="EMBL" id="POG61256.1"/>
    </source>
</evidence>
<dbReference type="Gene3D" id="1.10.510.10">
    <property type="entry name" value="Transferase(Phosphotransferase) domain 1"/>
    <property type="match status" value="1"/>
</dbReference>
<sequence length="94" mass="10604">GVLPYVAPEVVRGKEYTKESDIYSFGIIAYEVCTGFPPYHDIAHNQFLAIGICHGLRPKSNYKIPQLILNIISQCWDADSLKRPKANKLVDLLE</sequence>
<protein>
    <submittedName>
        <fullName evidence="2">Kinase-like domain-containing protein</fullName>
    </submittedName>
</protein>
<dbReference type="GO" id="GO:0004672">
    <property type="term" value="F:protein kinase activity"/>
    <property type="evidence" value="ECO:0007669"/>
    <property type="project" value="InterPro"/>
</dbReference>
<dbReference type="PANTHER" id="PTHR45756:SF1">
    <property type="entry name" value="PROTEIN KINASE DOMAIN CONTAINING PROTEIN"/>
    <property type="match status" value="1"/>
</dbReference>
<dbReference type="InterPro" id="IPR053215">
    <property type="entry name" value="TKL_Ser/Thr_kinase"/>
</dbReference>
<evidence type="ECO:0000259" key="1">
    <source>
        <dbReference type="PROSITE" id="PS50011"/>
    </source>
</evidence>
<feature type="non-terminal residue" evidence="2">
    <location>
        <position position="1"/>
    </location>
</feature>
<feature type="domain" description="Protein kinase" evidence="1">
    <location>
        <begin position="1"/>
        <end position="94"/>
    </location>
</feature>
<reference evidence="2 3" key="1">
    <citation type="journal article" date="2013" name="Proc. Natl. Acad. Sci. U.S.A.">
        <title>Genome of an arbuscular mycorrhizal fungus provides insight into the oldest plant symbiosis.</title>
        <authorList>
            <person name="Tisserant E."/>
            <person name="Malbreil M."/>
            <person name="Kuo A."/>
            <person name="Kohler A."/>
            <person name="Symeonidi A."/>
            <person name="Balestrini R."/>
            <person name="Charron P."/>
            <person name="Duensing N."/>
            <person name="Frei Dit Frey N."/>
            <person name="Gianinazzi-Pearson V."/>
            <person name="Gilbert L.B."/>
            <person name="Handa Y."/>
            <person name="Herr J.R."/>
            <person name="Hijri M."/>
            <person name="Koul R."/>
            <person name="Kawaguchi M."/>
            <person name="Krajinski F."/>
            <person name="Lammers P.J."/>
            <person name="Masclaux F.G."/>
            <person name="Murat C."/>
            <person name="Morin E."/>
            <person name="Ndikumana S."/>
            <person name="Pagni M."/>
            <person name="Petitpierre D."/>
            <person name="Requena N."/>
            <person name="Rosikiewicz P."/>
            <person name="Riley R."/>
            <person name="Saito K."/>
            <person name="San Clemente H."/>
            <person name="Shapiro H."/>
            <person name="van Tuinen D."/>
            <person name="Becard G."/>
            <person name="Bonfante P."/>
            <person name="Paszkowski U."/>
            <person name="Shachar-Hill Y.Y."/>
            <person name="Tuskan G.A."/>
            <person name="Young P.W."/>
            <person name="Sanders I.R."/>
            <person name="Henrissat B."/>
            <person name="Rensing S.A."/>
            <person name="Grigoriev I.V."/>
            <person name="Corradi N."/>
            <person name="Roux C."/>
            <person name="Martin F."/>
        </authorList>
    </citation>
    <scope>NUCLEOTIDE SEQUENCE [LARGE SCALE GENOMIC DNA]</scope>
    <source>
        <strain evidence="2 3">DAOM 197198</strain>
    </source>
</reference>
<name>A0A2P4P792_RHIID</name>
<dbReference type="AlphaFoldDB" id="A0A2P4P792"/>
<accession>A0A2P4P792</accession>
<comment type="caution">
    <text evidence="2">The sequence shown here is derived from an EMBL/GenBank/DDBJ whole genome shotgun (WGS) entry which is preliminary data.</text>
</comment>
<dbReference type="InterPro" id="IPR000719">
    <property type="entry name" value="Prot_kinase_dom"/>
</dbReference>
<dbReference type="PANTHER" id="PTHR45756">
    <property type="entry name" value="PALMITOYLTRANSFERASE"/>
    <property type="match status" value="1"/>
</dbReference>
<dbReference type="Pfam" id="PF07714">
    <property type="entry name" value="PK_Tyr_Ser-Thr"/>
    <property type="match status" value="1"/>
</dbReference>
<dbReference type="InterPro" id="IPR001245">
    <property type="entry name" value="Ser-Thr/Tyr_kinase_cat_dom"/>
</dbReference>
<feature type="non-terminal residue" evidence="2">
    <location>
        <position position="94"/>
    </location>
</feature>
<dbReference type="EMBL" id="AUPC02000350">
    <property type="protein sequence ID" value="POG61256.1"/>
    <property type="molecule type" value="Genomic_DNA"/>
</dbReference>
<dbReference type="SUPFAM" id="SSF56112">
    <property type="entry name" value="Protein kinase-like (PK-like)"/>
    <property type="match status" value="1"/>
</dbReference>